<feature type="coiled-coil region" evidence="3">
    <location>
        <begin position="695"/>
        <end position="722"/>
    </location>
</feature>
<evidence type="ECO:0000256" key="2">
    <source>
        <dbReference type="ARBA" id="ARBA00023054"/>
    </source>
</evidence>
<dbReference type="GO" id="GO:0031267">
    <property type="term" value="F:small GTPase binding"/>
    <property type="evidence" value="ECO:0007669"/>
    <property type="project" value="TreeGrafter"/>
</dbReference>
<evidence type="ECO:0000256" key="4">
    <source>
        <dbReference type="SAM" id="MobiDB-lite"/>
    </source>
</evidence>
<dbReference type="Gene3D" id="1.10.8.270">
    <property type="entry name" value="putative rabgap domain of human tbc1 domain family member 14 like domains"/>
    <property type="match status" value="1"/>
</dbReference>
<dbReference type="PROSITE" id="PS50086">
    <property type="entry name" value="TBC_RABGAP"/>
    <property type="match status" value="1"/>
</dbReference>
<dbReference type="EMBL" id="JXLN01001104">
    <property type="protein sequence ID" value="KPM02164.1"/>
    <property type="molecule type" value="Genomic_DNA"/>
</dbReference>
<dbReference type="SUPFAM" id="SSF47923">
    <property type="entry name" value="Ypt/Rab-GAP domain of gyp1p"/>
    <property type="match status" value="2"/>
</dbReference>
<feature type="compositionally biased region" description="Low complexity" evidence="4">
    <location>
        <begin position="543"/>
        <end position="571"/>
    </location>
</feature>
<dbReference type="FunFam" id="1.10.8.270:FF:000001">
    <property type="entry name" value="TBC1 domain family member 1"/>
    <property type="match status" value="1"/>
</dbReference>
<dbReference type="AlphaFoldDB" id="A0A131ZTX4"/>
<feature type="region of interest" description="Disordered" evidence="4">
    <location>
        <begin position="1"/>
        <end position="43"/>
    </location>
</feature>
<feature type="coiled-coil region" evidence="3">
    <location>
        <begin position="586"/>
        <end position="669"/>
    </location>
</feature>
<keyword evidence="1" id="KW-0343">GTPase activation</keyword>
<dbReference type="OrthoDB" id="295078at2759"/>
<dbReference type="InterPro" id="IPR000195">
    <property type="entry name" value="Rab-GAP-TBC_dom"/>
</dbReference>
<gene>
    <name evidence="5" type="ORF">QR98_0005710</name>
</gene>
<evidence type="ECO:0000313" key="5">
    <source>
        <dbReference type="EMBL" id="KPM02164.1"/>
    </source>
</evidence>
<feature type="compositionally biased region" description="Polar residues" evidence="4">
    <location>
        <begin position="1"/>
        <end position="13"/>
    </location>
</feature>
<dbReference type="Proteomes" id="UP000616769">
    <property type="component" value="Unassembled WGS sequence"/>
</dbReference>
<dbReference type="Gene3D" id="1.10.10.750">
    <property type="entry name" value="Ypt/Rab-GAP domain of gyp1p, domain 1"/>
    <property type="match status" value="1"/>
</dbReference>
<dbReference type="SMART" id="SM00164">
    <property type="entry name" value="TBC"/>
    <property type="match status" value="1"/>
</dbReference>
<dbReference type="InterPro" id="IPR050302">
    <property type="entry name" value="Rab_GAP_TBC_domain"/>
</dbReference>
<dbReference type="VEuPathDB" id="VectorBase:SSCA000531"/>
<dbReference type="PANTHER" id="PTHR47219">
    <property type="entry name" value="RAB GTPASE-ACTIVATING PROTEIN 1-LIKE"/>
    <property type="match status" value="1"/>
</dbReference>
<evidence type="ECO:0000256" key="3">
    <source>
        <dbReference type="SAM" id="Coils"/>
    </source>
</evidence>
<dbReference type="InterPro" id="IPR035969">
    <property type="entry name" value="Rab-GAP_TBC_sf"/>
</dbReference>
<feature type="coiled-coil region" evidence="3">
    <location>
        <begin position="351"/>
        <end position="524"/>
    </location>
</feature>
<feature type="compositionally biased region" description="Polar residues" evidence="4">
    <location>
        <begin position="27"/>
        <end position="43"/>
    </location>
</feature>
<evidence type="ECO:0000256" key="1">
    <source>
        <dbReference type="ARBA" id="ARBA00022468"/>
    </source>
</evidence>
<dbReference type="GO" id="GO:0005096">
    <property type="term" value="F:GTPase activator activity"/>
    <property type="evidence" value="ECO:0007669"/>
    <property type="project" value="UniProtKB-KW"/>
</dbReference>
<sequence length="767" mass="89059">MKSLNSLHSIQSNHSRRSSETSEISSNEPNGSAINGSGGSLTINDDNDDDEIYQIWGQIINDWTNVQKKQKAFIQGENLVRKGVPADFRGLVWQHLSNVHNNRNQFQENYVPLLRLQSPCEKVIKRDIPRTFPEHDFFKEKDSIGQQSLFNVMKAYSLYDTEVGYCQGSAFVAGLLLLQMPEEDAFAVFQALMHDYRLREMFKPTMAELGLCIYQLECLVQELLPELYNHFQQQNFHTSMYASSWFLTLFTSNLPIHLSTRIMDLFLSEGLDIIFRLSIAILQLCRDDLLKLDMEGLLKYFQKEMPQRCDIDPTYLIHLAINVKFDQKKMRRLSKDYSTIKAKEQEELVELRRLRTENRLLRQRIDNLEHESGELADKLIQGQVSRAQEAEDHFVLKRELSAAKLLEQELRIELEKANEVIAELKEKRQLSQSLESKEHQQLVESLQEELVAVKLRDAENHEEMKSLRERIRQLEEEINHLRRLPADHATAKLQDELLAIKLREAEANISIKELKEKITELRSMWNDHMAQMHPESADNSQPNSLENGGSQNNSLNSNSLNGTSTPLSSLSVTSSPLKILNAVKRNSDQTTEINKLKTELMSAKLRESEAFSDLKELRQKIMELETQNNVTMNQIRRQADEMKKLQEQHDEVLERERKAQNELNKEKGRFSDLDFQMKEQQMMKRIKELEQTQTVAELRQKISSLETKIEEYVTKLKLSESDIEPQTSGELSDKMAELQTEMFRLDVANRKLHTMQKNNLIAENGEI</sequence>
<comment type="caution">
    <text evidence="5">The sequence shown here is derived from an EMBL/GenBank/DDBJ whole genome shotgun (WGS) entry which is preliminary data.</text>
</comment>
<protein>
    <submittedName>
        <fullName evidence="5">TBC1 domain family member-like protein</fullName>
    </submittedName>
</protein>
<feature type="region of interest" description="Disordered" evidence="4">
    <location>
        <begin position="533"/>
        <end position="571"/>
    </location>
</feature>
<reference evidence="5 6" key="1">
    <citation type="journal article" date="2015" name="Parasit. Vectors">
        <title>Draft genome of the scabies mite.</title>
        <authorList>
            <person name="Rider S.D.Jr."/>
            <person name="Morgan M.S."/>
            <person name="Arlian L.G."/>
        </authorList>
    </citation>
    <scope>NUCLEOTIDE SEQUENCE [LARGE SCALE GENOMIC DNA]</scope>
    <source>
        <strain evidence="5">Arlian Lab</strain>
    </source>
</reference>
<organism evidence="5 6">
    <name type="scientific">Sarcoptes scabiei</name>
    <name type="common">Itch mite</name>
    <name type="synonym">Acarus scabiei</name>
    <dbReference type="NCBI Taxonomy" id="52283"/>
    <lineage>
        <taxon>Eukaryota</taxon>
        <taxon>Metazoa</taxon>
        <taxon>Ecdysozoa</taxon>
        <taxon>Arthropoda</taxon>
        <taxon>Chelicerata</taxon>
        <taxon>Arachnida</taxon>
        <taxon>Acari</taxon>
        <taxon>Acariformes</taxon>
        <taxon>Sarcoptiformes</taxon>
        <taxon>Astigmata</taxon>
        <taxon>Psoroptidia</taxon>
        <taxon>Sarcoptoidea</taxon>
        <taxon>Sarcoptidae</taxon>
        <taxon>Sarcoptinae</taxon>
        <taxon>Sarcoptes</taxon>
    </lineage>
</organism>
<dbReference type="Pfam" id="PF00566">
    <property type="entry name" value="RabGAP-TBC"/>
    <property type="match status" value="1"/>
</dbReference>
<name>A0A131ZTX4_SARSC</name>
<evidence type="ECO:0000313" key="6">
    <source>
        <dbReference type="Proteomes" id="UP000616769"/>
    </source>
</evidence>
<proteinExistence type="predicted"/>
<accession>A0A131ZTX4</accession>
<keyword evidence="2 3" id="KW-0175">Coiled coil</keyword>
<dbReference type="Gene3D" id="1.10.472.80">
    <property type="entry name" value="Ypt/Rab-GAP domain of gyp1p, domain 3"/>
    <property type="match status" value="1"/>
</dbReference>
<dbReference type="PANTHER" id="PTHR47219:SF22">
    <property type="entry name" value="RAB-GAP TBC DOMAIN-CONTAINING PROTEIN"/>
    <property type="match status" value="1"/>
</dbReference>
<dbReference type="FunFam" id="1.10.472.80:FF:000002">
    <property type="entry name" value="Ecotropic viral integration site 5"/>
    <property type="match status" value="1"/>
</dbReference>